<dbReference type="EMBL" id="DF238840">
    <property type="protein sequence ID" value="GAF25217.1"/>
    <property type="molecule type" value="Genomic_DNA"/>
</dbReference>
<dbReference type="Proteomes" id="UP000063718">
    <property type="component" value="Unassembled WGS sequence"/>
</dbReference>
<name>A0A0S6U7Y9_NEOTH</name>
<reference evidence="1" key="1">
    <citation type="journal article" date="2014" name="Gene">
        <title>Genome-guided analysis of transformation efficiency and carbon dioxide assimilation by Moorella thermoacetica Y72.</title>
        <authorList>
            <person name="Tsukahara K."/>
            <person name="Kita A."/>
            <person name="Nakashimada Y."/>
            <person name="Hoshino T."/>
            <person name="Murakami K."/>
        </authorList>
    </citation>
    <scope>NUCLEOTIDE SEQUENCE [LARGE SCALE GENOMIC DNA]</scope>
    <source>
        <strain evidence="1">Y72</strain>
    </source>
</reference>
<evidence type="ECO:0000313" key="1">
    <source>
        <dbReference type="EMBL" id="GAF25217.1"/>
    </source>
</evidence>
<accession>A0A0S6U7Y9</accession>
<dbReference type="Gene3D" id="3.40.50.10320">
    <property type="entry name" value="LmbE-like"/>
    <property type="match status" value="1"/>
</dbReference>
<sequence length="284" mass="32224">MDFSYYDFRKRMKSQNIDILFPGWEAGKEKVVVFSPHDDDAILGAGYLLQSILVNGGEPFVFIFCNGNAGYSSPEDREVIVEKRKEETKAAYAILGLSDENVIRLDYPDFSVSSYMGWLLPCGGEGTFAQTLRYLRRIEATRLVIPNRYREHIDHEAVGRIGAFDGPQVGDEVLVDWGSPSPIRSFLEYAVWSDFSPEDALISGANPLVRANKAIKAPSAAEDVVIRALNKFITQKRIITRLLEARRAKQFGEGFIELYVDFDPRPTLNYEPYKKLISEIEREH</sequence>
<proteinExistence type="predicted"/>
<dbReference type="InterPro" id="IPR003737">
    <property type="entry name" value="GlcNAc_PI_deacetylase-related"/>
</dbReference>
<dbReference type="AlphaFoldDB" id="A0A0S6U7Y9"/>
<gene>
    <name evidence="1" type="ORF">MTY_0547</name>
</gene>
<dbReference type="RefSeq" id="WP_025773257.1">
    <property type="nucleotide sequence ID" value="NZ_DF238840.1"/>
</dbReference>
<dbReference type="Pfam" id="PF02585">
    <property type="entry name" value="PIG-L"/>
    <property type="match status" value="1"/>
</dbReference>
<organism evidence="1">
    <name type="scientific">Moorella thermoacetica Y72</name>
    <dbReference type="NCBI Taxonomy" id="1325331"/>
    <lineage>
        <taxon>Bacteria</taxon>
        <taxon>Bacillati</taxon>
        <taxon>Bacillota</taxon>
        <taxon>Clostridia</taxon>
        <taxon>Neomoorellales</taxon>
        <taxon>Neomoorellaceae</taxon>
        <taxon>Neomoorella</taxon>
    </lineage>
</organism>
<protein>
    <submittedName>
        <fullName evidence="1">Uncharacterized proteins, LmbE homologs</fullName>
    </submittedName>
</protein>
<dbReference type="InterPro" id="IPR024078">
    <property type="entry name" value="LmbE-like_dom_sf"/>
</dbReference>
<dbReference type="SUPFAM" id="SSF102588">
    <property type="entry name" value="LmbE-like"/>
    <property type="match status" value="1"/>
</dbReference>